<evidence type="ECO:0000259" key="2">
    <source>
        <dbReference type="Pfam" id="PF14529"/>
    </source>
</evidence>
<comment type="caution">
    <text evidence="3">The sequence shown here is derived from an EMBL/GenBank/DDBJ whole genome shotgun (WGS) entry which is preliminary data.</text>
</comment>
<name>A0A8T0ETS3_ARGBR</name>
<dbReference type="Pfam" id="PF14529">
    <property type="entry name" value="Exo_endo_phos_2"/>
    <property type="match status" value="1"/>
</dbReference>
<dbReference type="GO" id="GO:0006281">
    <property type="term" value="P:DNA repair"/>
    <property type="evidence" value="ECO:0007669"/>
    <property type="project" value="InterPro"/>
</dbReference>
<evidence type="ECO:0000313" key="4">
    <source>
        <dbReference type="Proteomes" id="UP000807504"/>
    </source>
</evidence>
<feature type="domain" description="Endonuclease/exonuclease/phosphatase" evidence="2">
    <location>
        <begin position="86"/>
        <end position="195"/>
    </location>
</feature>
<dbReference type="GO" id="GO:0003677">
    <property type="term" value="F:DNA binding"/>
    <property type="evidence" value="ECO:0007669"/>
    <property type="project" value="InterPro"/>
</dbReference>
<evidence type="ECO:0000256" key="1">
    <source>
        <dbReference type="SAM" id="MobiDB-lite"/>
    </source>
</evidence>
<dbReference type="InterPro" id="IPR005135">
    <property type="entry name" value="Endo/exonuclease/phosphatase"/>
</dbReference>
<dbReference type="SUPFAM" id="SSF56219">
    <property type="entry name" value="DNase I-like"/>
    <property type="match status" value="1"/>
</dbReference>
<dbReference type="Proteomes" id="UP000807504">
    <property type="component" value="Unassembled WGS sequence"/>
</dbReference>
<dbReference type="AlphaFoldDB" id="A0A8T0ETS3"/>
<feature type="compositionally biased region" description="Basic and acidic residues" evidence="1">
    <location>
        <begin position="281"/>
        <end position="290"/>
    </location>
</feature>
<dbReference type="InterPro" id="IPR020847">
    <property type="entry name" value="AP_endonuclease_F1_BS"/>
</dbReference>
<dbReference type="EMBL" id="JABXBU010002072">
    <property type="protein sequence ID" value="KAF8778828.1"/>
    <property type="molecule type" value="Genomic_DNA"/>
</dbReference>
<protein>
    <submittedName>
        <fullName evidence="3">RNA-directed DNA polymerase mobile like protein</fullName>
    </submittedName>
</protein>
<dbReference type="InterPro" id="IPR036691">
    <property type="entry name" value="Endo/exonu/phosph_ase_sf"/>
</dbReference>
<keyword evidence="3" id="KW-0808">Transferase</keyword>
<dbReference type="PANTHER" id="PTHR33273:SF4">
    <property type="entry name" value="ENDONUCLEASE_EXONUCLEASE_PHOSPHATASE DOMAIN-CONTAINING PROTEIN"/>
    <property type="match status" value="1"/>
</dbReference>
<gene>
    <name evidence="3" type="ORF">HNY73_015514</name>
</gene>
<evidence type="ECO:0000313" key="3">
    <source>
        <dbReference type="EMBL" id="KAF8778828.1"/>
    </source>
</evidence>
<dbReference type="GO" id="GO:0004519">
    <property type="term" value="F:endonuclease activity"/>
    <property type="evidence" value="ECO:0007669"/>
    <property type="project" value="InterPro"/>
</dbReference>
<feature type="region of interest" description="Disordered" evidence="1">
    <location>
        <begin position="281"/>
        <end position="301"/>
    </location>
</feature>
<dbReference type="Gene3D" id="3.60.10.10">
    <property type="entry name" value="Endonuclease/exonuclease/phosphatase"/>
    <property type="match status" value="1"/>
</dbReference>
<sequence length="301" mass="34838">MFELRTFADEKKPDIILLQETKLKNDYSPYLPEYSFYRQDGPPNPLCGETGIFIKNNINHEEIFIPNLKNIENTIIKLQLNNRPQIVIASIYIPCNPDKHFTSDLEKILNLNNSVILCGDMNAHHTNWNCKSSNRTGKALVDLANNNNLEILAPRTPTRFGPNSASTIDLAITKNFSYKHQIISIPDLPSDHNPIELKYDFNITPIIINRQKVTTDWENYKRFLNTNVDLRIPDIQNKNQLETEIKILMSDITEAYNNSCRPLKHHEQLYLPPNIRELKKNQKSSEKELAKQQGPLLKKHL</sequence>
<keyword evidence="3" id="KW-0548">Nucleotidyltransferase</keyword>
<dbReference type="GO" id="GO:0003964">
    <property type="term" value="F:RNA-directed DNA polymerase activity"/>
    <property type="evidence" value="ECO:0007669"/>
    <property type="project" value="UniProtKB-KW"/>
</dbReference>
<dbReference type="PROSITE" id="PS00726">
    <property type="entry name" value="AP_NUCLEASE_F1_1"/>
    <property type="match status" value="1"/>
</dbReference>
<reference evidence="3" key="2">
    <citation type="submission" date="2020-06" db="EMBL/GenBank/DDBJ databases">
        <authorList>
            <person name="Sheffer M."/>
        </authorList>
    </citation>
    <scope>NUCLEOTIDE SEQUENCE</scope>
</reference>
<keyword evidence="4" id="KW-1185">Reference proteome</keyword>
<proteinExistence type="predicted"/>
<reference evidence="3" key="1">
    <citation type="journal article" date="2020" name="bioRxiv">
        <title>Chromosome-level reference genome of the European wasp spider Argiope bruennichi: a resource for studies on range expansion and evolutionary adaptation.</title>
        <authorList>
            <person name="Sheffer M.M."/>
            <person name="Hoppe A."/>
            <person name="Krehenwinkel H."/>
            <person name="Uhl G."/>
            <person name="Kuss A.W."/>
            <person name="Jensen L."/>
            <person name="Jensen C."/>
            <person name="Gillespie R.G."/>
            <person name="Hoff K.J."/>
            <person name="Prost S."/>
        </authorList>
    </citation>
    <scope>NUCLEOTIDE SEQUENCE</scope>
</reference>
<organism evidence="3 4">
    <name type="scientific">Argiope bruennichi</name>
    <name type="common">Wasp spider</name>
    <name type="synonym">Aranea bruennichi</name>
    <dbReference type="NCBI Taxonomy" id="94029"/>
    <lineage>
        <taxon>Eukaryota</taxon>
        <taxon>Metazoa</taxon>
        <taxon>Ecdysozoa</taxon>
        <taxon>Arthropoda</taxon>
        <taxon>Chelicerata</taxon>
        <taxon>Arachnida</taxon>
        <taxon>Araneae</taxon>
        <taxon>Araneomorphae</taxon>
        <taxon>Entelegynae</taxon>
        <taxon>Araneoidea</taxon>
        <taxon>Araneidae</taxon>
        <taxon>Argiope</taxon>
    </lineage>
</organism>
<dbReference type="PANTHER" id="PTHR33273">
    <property type="entry name" value="DOMAIN-CONTAINING PROTEIN, PUTATIVE-RELATED"/>
    <property type="match status" value="1"/>
</dbReference>
<keyword evidence="3" id="KW-0695">RNA-directed DNA polymerase</keyword>
<accession>A0A8T0ETS3</accession>